<proteinExistence type="predicted"/>
<dbReference type="EMBL" id="CP159289">
    <property type="protein sequence ID" value="XCH27983.1"/>
    <property type="molecule type" value="Genomic_DNA"/>
</dbReference>
<dbReference type="AlphaFoldDB" id="A0AAU8FWT9"/>
<sequence>MSVIDVLMFNGPDDIRKQLEAYELI</sequence>
<organism evidence="1">
    <name type="scientific">Dyadobacter sp. 676</name>
    <dbReference type="NCBI Taxonomy" id="3088362"/>
    <lineage>
        <taxon>Bacteria</taxon>
        <taxon>Pseudomonadati</taxon>
        <taxon>Bacteroidota</taxon>
        <taxon>Cytophagia</taxon>
        <taxon>Cytophagales</taxon>
        <taxon>Spirosomataceae</taxon>
        <taxon>Dyadobacter</taxon>
    </lineage>
</organism>
<accession>A0AAU8FWT9</accession>
<gene>
    <name evidence="1" type="ORF">ABV298_19585</name>
</gene>
<reference evidence="1" key="1">
    <citation type="submission" date="2024-06" db="EMBL/GenBank/DDBJ databases">
        <title>Sequencing and assembly of the genome of Dyadobacter sp. strain 676, a symbiont of Cyamopsis tetragonoloba.</title>
        <authorList>
            <person name="Guro P."/>
            <person name="Sazanova A."/>
            <person name="Kuznetsova I."/>
            <person name="Belimov A."/>
            <person name="Safronova V."/>
        </authorList>
    </citation>
    <scope>NUCLEOTIDE SEQUENCE</scope>
    <source>
        <strain evidence="1">676</strain>
    </source>
</reference>
<name>A0AAU8FWT9_9BACT</name>
<protein>
    <submittedName>
        <fullName evidence="1">Uncharacterized protein</fullName>
    </submittedName>
</protein>
<dbReference type="RefSeq" id="WP_353723215.1">
    <property type="nucleotide sequence ID" value="NZ_CP159289.1"/>
</dbReference>
<evidence type="ECO:0000313" key="1">
    <source>
        <dbReference type="EMBL" id="XCH27983.1"/>
    </source>
</evidence>